<name>A0A2M7W3F9_9BACT</name>
<feature type="transmembrane region" description="Helical" evidence="1">
    <location>
        <begin position="97"/>
        <end position="122"/>
    </location>
</feature>
<evidence type="ECO:0000256" key="1">
    <source>
        <dbReference type="SAM" id="Phobius"/>
    </source>
</evidence>
<protein>
    <submittedName>
        <fullName evidence="2">Uncharacterized protein</fullName>
    </submittedName>
</protein>
<evidence type="ECO:0000313" key="2">
    <source>
        <dbReference type="EMBL" id="PJA15743.1"/>
    </source>
</evidence>
<comment type="caution">
    <text evidence="2">The sequence shown here is derived from an EMBL/GenBank/DDBJ whole genome shotgun (WGS) entry which is preliminary data.</text>
</comment>
<gene>
    <name evidence="2" type="ORF">COX64_00305</name>
</gene>
<reference evidence="3" key="1">
    <citation type="submission" date="2017-09" db="EMBL/GenBank/DDBJ databases">
        <title>Depth-based differentiation of microbial function through sediment-hosted aquifers and enrichment of novel symbionts in the deep terrestrial subsurface.</title>
        <authorList>
            <person name="Probst A.J."/>
            <person name="Ladd B."/>
            <person name="Jarett J.K."/>
            <person name="Geller-Mcgrath D.E."/>
            <person name="Sieber C.M.K."/>
            <person name="Emerson J.B."/>
            <person name="Anantharaman K."/>
            <person name="Thomas B.C."/>
            <person name="Malmstrom R."/>
            <person name="Stieglmeier M."/>
            <person name="Klingl A."/>
            <person name="Woyke T."/>
            <person name="Ryan C.M."/>
            <person name="Banfield J.F."/>
        </authorList>
    </citation>
    <scope>NUCLEOTIDE SEQUENCE [LARGE SCALE GENOMIC DNA]</scope>
</reference>
<dbReference type="AlphaFoldDB" id="A0A2M7W3F9"/>
<accession>A0A2M7W3F9</accession>
<keyword evidence="1" id="KW-0812">Transmembrane</keyword>
<dbReference type="Proteomes" id="UP000228952">
    <property type="component" value="Unassembled WGS sequence"/>
</dbReference>
<feature type="transmembrane region" description="Helical" evidence="1">
    <location>
        <begin position="57"/>
        <end position="77"/>
    </location>
</feature>
<proteinExistence type="predicted"/>
<organism evidence="2 3">
    <name type="scientific">Candidatus Dojkabacteria bacterium CG_4_10_14_0_2_um_filter_Dojkabacteria_WS6_41_15</name>
    <dbReference type="NCBI Taxonomy" id="2014249"/>
    <lineage>
        <taxon>Bacteria</taxon>
        <taxon>Candidatus Dojkabacteria</taxon>
    </lineage>
</organism>
<evidence type="ECO:0000313" key="3">
    <source>
        <dbReference type="Proteomes" id="UP000228952"/>
    </source>
</evidence>
<keyword evidence="1" id="KW-1133">Transmembrane helix</keyword>
<keyword evidence="1" id="KW-0472">Membrane</keyword>
<dbReference type="EMBL" id="PFQB01000009">
    <property type="protein sequence ID" value="PJA15743.1"/>
    <property type="molecule type" value="Genomic_DNA"/>
</dbReference>
<sequence length="166" mass="16527">MSALPRILPCPQIVAIAPGDSKGSGVRGGVTDTEGVTVGVTISQVVYPSFVVSQSTFIIVVTGVGVLIGGVGFLIGVTDTEGVTVATFGQNMNPKLFLAHPAGIVGVAVNVAAAVAVIVGAVSIEVTVGVGKASITTLGIFPVLKSARNWTQLSIAPPPPCPGAVR</sequence>